<keyword evidence="3" id="KW-1185">Reference proteome</keyword>
<sequence length="96" mass="10560">MTLLRAFTKKVRKSRKSISSSSPSSPQIAAAVLEPTSPSGTISSTNTHISRLDPEKSSISSSIYDDKLYYSNYDDAEMSGLNKLSAEEYIKEFSDD</sequence>
<comment type="caution">
    <text evidence="2">The sequence shown here is derived from an EMBL/GenBank/DDBJ whole genome shotgun (WGS) entry which is preliminary data.</text>
</comment>
<gene>
    <name evidence="2" type="ORF">NEOLI_004565</name>
</gene>
<dbReference type="Proteomes" id="UP000186594">
    <property type="component" value="Unassembled WGS sequence"/>
</dbReference>
<organism evidence="2 3">
    <name type="scientific">Neolecta irregularis (strain DAH-3)</name>
    <dbReference type="NCBI Taxonomy" id="1198029"/>
    <lineage>
        <taxon>Eukaryota</taxon>
        <taxon>Fungi</taxon>
        <taxon>Dikarya</taxon>
        <taxon>Ascomycota</taxon>
        <taxon>Taphrinomycotina</taxon>
        <taxon>Neolectales</taxon>
        <taxon>Neolectaceae</taxon>
        <taxon>Neolecta</taxon>
    </lineage>
</organism>
<protein>
    <submittedName>
        <fullName evidence="2">Uncharacterized protein</fullName>
    </submittedName>
</protein>
<dbReference type="EMBL" id="LXFE01001636">
    <property type="protein sequence ID" value="OLL23424.1"/>
    <property type="molecule type" value="Genomic_DNA"/>
</dbReference>
<reference evidence="2 3" key="1">
    <citation type="submission" date="2016-04" db="EMBL/GenBank/DDBJ databases">
        <title>Evolutionary innovation and constraint leading to complex multicellularity in the Ascomycota.</title>
        <authorList>
            <person name="Cisse O."/>
            <person name="Nguyen A."/>
            <person name="Hewitt D.A."/>
            <person name="Jedd G."/>
            <person name="Stajich J.E."/>
        </authorList>
    </citation>
    <scope>NUCLEOTIDE SEQUENCE [LARGE SCALE GENOMIC DNA]</scope>
    <source>
        <strain evidence="2 3">DAH-3</strain>
    </source>
</reference>
<name>A0A1U7LL93_NEOID</name>
<evidence type="ECO:0000256" key="1">
    <source>
        <dbReference type="SAM" id="MobiDB-lite"/>
    </source>
</evidence>
<evidence type="ECO:0000313" key="2">
    <source>
        <dbReference type="EMBL" id="OLL23424.1"/>
    </source>
</evidence>
<feature type="region of interest" description="Disordered" evidence="1">
    <location>
        <begin position="14"/>
        <end position="58"/>
    </location>
</feature>
<feature type="compositionally biased region" description="Low complexity" evidence="1">
    <location>
        <begin position="17"/>
        <end position="26"/>
    </location>
</feature>
<accession>A0A1U7LL93</accession>
<dbReference type="AlphaFoldDB" id="A0A1U7LL93"/>
<feature type="compositionally biased region" description="Polar residues" evidence="1">
    <location>
        <begin position="36"/>
        <end position="49"/>
    </location>
</feature>
<evidence type="ECO:0000313" key="3">
    <source>
        <dbReference type="Proteomes" id="UP000186594"/>
    </source>
</evidence>
<proteinExistence type="predicted"/>